<dbReference type="Proteomes" id="UP000712600">
    <property type="component" value="Unassembled WGS sequence"/>
</dbReference>
<protein>
    <submittedName>
        <fullName evidence="2">Uncharacterized protein</fullName>
    </submittedName>
</protein>
<organism evidence="2 3">
    <name type="scientific">Brassica cretica</name>
    <name type="common">Mustard</name>
    <dbReference type="NCBI Taxonomy" id="69181"/>
    <lineage>
        <taxon>Eukaryota</taxon>
        <taxon>Viridiplantae</taxon>
        <taxon>Streptophyta</taxon>
        <taxon>Embryophyta</taxon>
        <taxon>Tracheophyta</taxon>
        <taxon>Spermatophyta</taxon>
        <taxon>Magnoliopsida</taxon>
        <taxon>eudicotyledons</taxon>
        <taxon>Gunneridae</taxon>
        <taxon>Pentapetalae</taxon>
        <taxon>rosids</taxon>
        <taxon>malvids</taxon>
        <taxon>Brassicales</taxon>
        <taxon>Brassicaceae</taxon>
        <taxon>Brassiceae</taxon>
        <taxon>Brassica</taxon>
    </lineage>
</organism>
<comment type="caution">
    <text evidence="2">The sequence shown here is derived from an EMBL/GenBank/DDBJ whole genome shotgun (WGS) entry which is preliminary data.</text>
</comment>
<gene>
    <name evidence="2" type="ORF">F2Q69_00036189</name>
</gene>
<reference evidence="2" key="1">
    <citation type="submission" date="2019-12" db="EMBL/GenBank/DDBJ databases">
        <title>Genome sequencing and annotation of Brassica cretica.</title>
        <authorList>
            <person name="Studholme D.J."/>
            <person name="Sarris P."/>
        </authorList>
    </citation>
    <scope>NUCLEOTIDE SEQUENCE</scope>
    <source>
        <strain evidence="2">PFS-109/04</strain>
        <tissue evidence="2">Leaf</tissue>
    </source>
</reference>
<evidence type="ECO:0000313" key="3">
    <source>
        <dbReference type="Proteomes" id="UP000712600"/>
    </source>
</evidence>
<dbReference type="AlphaFoldDB" id="A0A8S9SUD5"/>
<sequence length="349" mass="37472">MCSNERGSWAIYRKQQPIRNKPCGSPCVTWHGSGRMRGGTLCSTWLAACLSLMQDDTTPSTCLDSWPGSMQGDTTSSTCMAAWPGCMHRNTSCLVDPPRAPHVYLHVQVACTSAPHASLDTHNARSLPPRPEHTLIKTPRASRSIRPIFDVQNISTVDQSVESLQLNHIGRANSDSDRSFSLLGRLAHTACTGDRSDDLASLFDPMLDFSFGYFSKLQVDTSFSLDLCVISGNKVVREYQQPFRNCWSFTIHVRDLALAGVEGGTSKVSEAPLSPLAEGTTLPVRGAGMVDADGDFDAVLAGLNSECVLPSCSGEPEGQDPVAEDAGGSVALNPSEVIGEGEVLRAKDD</sequence>
<evidence type="ECO:0000313" key="2">
    <source>
        <dbReference type="EMBL" id="KAF3604518.1"/>
    </source>
</evidence>
<name>A0A8S9SUD5_BRACR</name>
<feature type="region of interest" description="Disordered" evidence="1">
    <location>
        <begin position="311"/>
        <end position="334"/>
    </location>
</feature>
<proteinExistence type="predicted"/>
<dbReference type="EMBL" id="QGKX02000004">
    <property type="protein sequence ID" value="KAF3604518.1"/>
    <property type="molecule type" value="Genomic_DNA"/>
</dbReference>
<evidence type="ECO:0000256" key="1">
    <source>
        <dbReference type="SAM" id="MobiDB-lite"/>
    </source>
</evidence>
<accession>A0A8S9SUD5</accession>